<evidence type="ECO:0000256" key="1">
    <source>
        <dbReference type="SAM" id="MobiDB-lite"/>
    </source>
</evidence>
<evidence type="ECO:0000313" key="2">
    <source>
        <dbReference type="EMBL" id="KAL0572808.1"/>
    </source>
</evidence>
<feature type="compositionally biased region" description="Basic and acidic residues" evidence="1">
    <location>
        <begin position="56"/>
        <end position="65"/>
    </location>
</feature>
<comment type="caution">
    <text evidence="2">The sequence shown here is derived from an EMBL/GenBank/DDBJ whole genome shotgun (WGS) entry which is preliminary data.</text>
</comment>
<feature type="compositionally biased region" description="Polar residues" evidence="1">
    <location>
        <begin position="1"/>
        <end position="17"/>
    </location>
</feature>
<dbReference type="Proteomes" id="UP001465976">
    <property type="component" value="Unassembled WGS sequence"/>
</dbReference>
<name>A0ABR3FC25_9AGAR</name>
<protein>
    <submittedName>
        <fullName evidence="2">Uncharacterized protein</fullName>
    </submittedName>
</protein>
<feature type="compositionally biased region" description="Pro residues" evidence="1">
    <location>
        <begin position="37"/>
        <end position="48"/>
    </location>
</feature>
<sequence>MGFPSNTNTICSSNSRGSLKRSETCWDLSAPAEKPQLSPPKPSFPPKPSYNRTLRHYKEQRDLSNRHKQRKPSASTTPSTSRSDAVRTPPPQSSVAPQSSGSSTPHQPTPHMPHAPRTSSPLCPTSSSCSSTNSYSCRRSSKKPAPDLYKQAIITRMRCNPEGARILHMGPRLALSIMEATKDLERLVGGLGTGLASSCGAEVVNGDSLSTDVVMSDHTSPPVLSQSWVVLNDEMQSISQSSWEMVY</sequence>
<gene>
    <name evidence="2" type="ORF">V5O48_009153</name>
</gene>
<reference evidence="2 3" key="1">
    <citation type="submission" date="2024-02" db="EMBL/GenBank/DDBJ databases">
        <title>A draft genome for the cacao thread blight pathogen Marasmius crinis-equi.</title>
        <authorList>
            <person name="Cohen S.P."/>
            <person name="Baruah I.K."/>
            <person name="Amoako-Attah I."/>
            <person name="Bukari Y."/>
            <person name="Meinhardt L.W."/>
            <person name="Bailey B.A."/>
        </authorList>
    </citation>
    <scope>NUCLEOTIDE SEQUENCE [LARGE SCALE GENOMIC DNA]</scope>
    <source>
        <strain evidence="2 3">GH-76</strain>
    </source>
</reference>
<proteinExistence type="predicted"/>
<dbReference type="EMBL" id="JBAHYK010000580">
    <property type="protein sequence ID" value="KAL0572808.1"/>
    <property type="molecule type" value="Genomic_DNA"/>
</dbReference>
<feature type="compositionally biased region" description="Low complexity" evidence="1">
    <location>
        <begin position="116"/>
        <end position="138"/>
    </location>
</feature>
<feature type="compositionally biased region" description="Low complexity" evidence="1">
    <location>
        <begin position="72"/>
        <end position="83"/>
    </location>
</feature>
<feature type="region of interest" description="Disordered" evidence="1">
    <location>
        <begin position="1"/>
        <end position="143"/>
    </location>
</feature>
<evidence type="ECO:0000313" key="3">
    <source>
        <dbReference type="Proteomes" id="UP001465976"/>
    </source>
</evidence>
<feature type="compositionally biased region" description="Low complexity" evidence="1">
    <location>
        <begin position="93"/>
        <end position="105"/>
    </location>
</feature>
<keyword evidence="3" id="KW-1185">Reference proteome</keyword>
<accession>A0ABR3FC25</accession>
<organism evidence="2 3">
    <name type="scientific">Marasmius crinis-equi</name>
    <dbReference type="NCBI Taxonomy" id="585013"/>
    <lineage>
        <taxon>Eukaryota</taxon>
        <taxon>Fungi</taxon>
        <taxon>Dikarya</taxon>
        <taxon>Basidiomycota</taxon>
        <taxon>Agaricomycotina</taxon>
        <taxon>Agaricomycetes</taxon>
        <taxon>Agaricomycetidae</taxon>
        <taxon>Agaricales</taxon>
        <taxon>Marasmiineae</taxon>
        <taxon>Marasmiaceae</taxon>
        <taxon>Marasmius</taxon>
    </lineage>
</organism>